<dbReference type="SUPFAM" id="SSF52540">
    <property type="entry name" value="P-loop containing nucleoside triphosphate hydrolases"/>
    <property type="match status" value="1"/>
</dbReference>
<comment type="caution">
    <text evidence="4">The sequence shown here is derived from an EMBL/GenBank/DDBJ whole genome shotgun (WGS) entry which is preliminary data.</text>
</comment>
<gene>
    <name evidence="4" type="ORF">B1A_14875</name>
</gene>
<evidence type="ECO:0000256" key="1">
    <source>
        <dbReference type="ARBA" id="ARBA00022741"/>
    </source>
</evidence>
<dbReference type="AlphaFoldDB" id="T0ZLB5"/>
<feature type="non-terminal residue" evidence="4">
    <location>
        <position position="212"/>
    </location>
</feature>
<dbReference type="PANTHER" id="PTHR16305">
    <property type="entry name" value="TESTICULAR SOLUBLE ADENYLYL CYCLASE"/>
    <property type="match status" value="1"/>
</dbReference>
<dbReference type="Gene3D" id="3.40.50.300">
    <property type="entry name" value="P-loop containing nucleotide triphosphate hydrolases"/>
    <property type="match status" value="1"/>
</dbReference>
<feature type="non-terminal residue" evidence="4">
    <location>
        <position position="1"/>
    </location>
</feature>
<accession>T0ZLB5</accession>
<keyword evidence="2" id="KW-0067">ATP-binding</keyword>
<dbReference type="GO" id="GO:0004016">
    <property type="term" value="F:adenylate cyclase activity"/>
    <property type="evidence" value="ECO:0007669"/>
    <property type="project" value="TreeGrafter"/>
</dbReference>
<dbReference type="GO" id="GO:0005524">
    <property type="term" value="F:ATP binding"/>
    <property type="evidence" value="ECO:0007669"/>
    <property type="project" value="UniProtKB-KW"/>
</dbReference>
<evidence type="ECO:0000313" key="4">
    <source>
        <dbReference type="EMBL" id="EQD45277.1"/>
    </source>
</evidence>
<feature type="domain" description="Orc1-like AAA ATPase" evidence="3">
    <location>
        <begin position="4"/>
        <end position="179"/>
    </location>
</feature>
<dbReference type="GO" id="GO:0005737">
    <property type="term" value="C:cytoplasm"/>
    <property type="evidence" value="ECO:0007669"/>
    <property type="project" value="TreeGrafter"/>
</dbReference>
<evidence type="ECO:0000259" key="3">
    <source>
        <dbReference type="Pfam" id="PF13191"/>
    </source>
</evidence>
<organism evidence="4">
    <name type="scientific">mine drainage metagenome</name>
    <dbReference type="NCBI Taxonomy" id="410659"/>
    <lineage>
        <taxon>unclassified sequences</taxon>
        <taxon>metagenomes</taxon>
        <taxon>ecological metagenomes</taxon>
    </lineage>
</organism>
<sequence>KEERLLDACWRRVKKGERKSVWITGEPGIGKSRFLSEFLSRVLAERGEAIVRELRCLPEDREIPWAPALRLFRSLLEISSDLSRADVILRSERYLKSLGRTTQEELSLFLHFLEGEGPWSKNLSRDSPGRIRQKIELLVSELVAKRSQNRPLILVIEDLHWIDFATVSLLLKSALSSPAHRLMVLFTSRDPSHLSGSFPQPDLHIPLAPLSP</sequence>
<dbReference type="PANTHER" id="PTHR16305:SF28">
    <property type="entry name" value="GUANYLATE CYCLASE DOMAIN-CONTAINING PROTEIN"/>
    <property type="match status" value="1"/>
</dbReference>
<dbReference type="Pfam" id="PF13191">
    <property type="entry name" value="AAA_16"/>
    <property type="match status" value="1"/>
</dbReference>
<dbReference type="EMBL" id="AUZX01010926">
    <property type="protein sequence ID" value="EQD45277.1"/>
    <property type="molecule type" value="Genomic_DNA"/>
</dbReference>
<name>T0ZLB5_9ZZZZ</name>
<protein>
    <submittedName>
        <fullName evidence="4">ATPase-like protein</fullName>
    </submittedName>
</protein>
<proteinExistence type="predicted"/>
<dbReference type="InterPro" id="IPR027417">
    <property type="entry name" value="P-loop_NTPase"/>
</dbReference>
<keyword evidence="1" id="KW-0547">Nucleotide-binding</keyword>
<evidence type="ECO:0000256" key="2">
    <source>
        <dbReference type="ARBA" id="ARBA00022840"/>
    </source>
</evidence>
<reference evidence="4" key="2">
    <citation type="journal article" date="2014" name="ISME J.">
        <title>Microbial stratification in low pH oxic and suboxic macroscopic growths along an acid mine drainage.</title>
        <authorList>
            <person name="Mendez-Garcia C."/>
            <person name="Mesa V."/>
            <person name="Sprenger R.R."/>
            <person name="Richter M."/>
            <person name="Diez M.S."/>
            <person name="Solano J."/>
            <person name="Bargiela R."/>
            <person name="Golyshina O.V."/>
            <person name="Manteca A."/>
            <person name="Ramos J.L."/>
            <person name="Gallego J.R."/>
            <person name="Llorente I."/>
            <person name="Martins Dos Santos V.A."/>
            <person name="Jensen O.N."/>
            <person name="Pelaez A.I."/>
            <person name="Sanchez J."/>
            <person name="Ferrer M."/>
        </authorList>
    </citation>
    <scope>NUCLEOTIDE SEQUENCE</scope>
</reference>
<reference evidence="4" key="1">
    <citation type="submission" date="2013-08" db="EMBL/GenBank/DDBJ databases">
        <authorList>
            <person name="Mendez C."/>
            <person name="Richter M."/>
            <person name="Ferrer M."/>
            <person name="Sanchez J."/>
        </authorList>
    </citation>
    <scope>NUCLEOTIDE SEQUENCE</scope>
</reference>
<dbReference type="InterPro" id="IPR041664">
    <property type="entry name" value="AAA_16"/>
</dbReference>